<dbReference type="Proteomes" id="UP000775547">
    <property type="component" value="Unassembled WGS sequence"/>
</dbReference>
<organism evidence="1 2">
    <name type="scientific">Asterophora parasitica</name>
    <dbReference type="NCBI Taxonomy" id="117018"/>
    <lineage>
        <taxon>Eukaryota</taxon>
        <taxon>Fungi</taxon>
        <taxon>Dikarya</taxon>
        <taxon>Basidiomycota</taxon>
        <taxon>Agaricomycotina</taxon>
        <taxon>Agaricomycetes</taxon>
        <taxon>Agaricomycetidae</taxon>
        <taxon>Agaricales</taxon>
        <taxon>Tricholomatineae</taxon>
        <taxon>Lyophyllaceae</taxon>
        <taxon>Asterophora</taxon>
    </lineage>
</organism>
<protein>
    <submittedName>
        <fullName evidence="1">Uncharacterized protein</fullName>
    </submittedName>
</protein>
<reference evidence="1" key="1">
    <citation type="submission" date="2020-07" db="EMBL/GenBank/DDBJ databases">
        <authorList>
            <person name="Nieuwenhuis M."/>
            <person name="Van De Peppel L.J.J."/>
        </authorList>
    </citation>
    <scope>NUCLEOTIDE SEQUENCE</scope>
    <source>
        <strain evidence="1">AP01</strain>
        <tissue evidence="1">Mycelium</tissue>
    </source>
</reference>
<name>A0A9P7KDE1_9AGAR</name>
<dbReference type="Gene3D" id="3.80.10.10">
    <property type="entry name" value="Ribonuclease Inhibitor"/>
    <property type="match status" value="1"/>
</dbReference>
<dbReference type="InterPro" id="IPR032675">
    <property type="entry name" value="LRR_dom_sf"/>
</dbReference>
<proteinExistence type="predicted"/>
<dbReference type="AlphaFoldDB" id="A0A9P7KDE1"/>
<dbReference type="EMBL" id="JABCKV010000006">
    <property type="protein sequence ID" value="KAG5647906.1"/>
    <property type="molecule type" value="Genomic_DNA"/>
</dbReference>
<dbReference type="OrthoDB" id="2827618at2759"/>
<reference evidence="1" key="2">
    <citation type="submission" date="2021-10" db="EMBL/GenBank/DDBJ databases">
        <title>Phylogenomics reveals ancestral predisposition of the termite-cultivated fungus Termitomyces towards a domesticated lifestyle.</title>
        <authorList>
            <person name="Auxier B."/>
            <person name="Grum-Grzhimaylo A."/>
            <person name="Cardenas M.E."/>
            <person name="Lodge J.D."/>
            <person name="Laessoe T."/>
            <person name="Pedersen O."/>
            <person name="Smith M.E."/>
            <person name="Kuyper T.W."/>
            <person name="Franco-Molano E.A."/>
            <person name="Baroni T.J."/>
            <person name="Aanen D.K."/>
        </authorList>
    </citation>
    <scope>NUCLEOTIDE SEQUENCE</scope>
    <source>
        <strain evidence="1">AP01</strain>
        <tissue evidence="1">Mycelium</tissue>
    </source>
</reference>
<keyword evidence="2" id="KW-1185">Reference proteome</keyword>
<dbReference type="SUPFAM" id="SSF52047">
    <property type="entry name" value="RNI-like"/>
    <property type="match status" value="1"/>
</dbReference>
<sequence length="340" mass="38372">MFEGRPGLSAFANVDAVMRCLLPFFTTWKFVVIRVGPFLRNLEAFKLLAPDAMANHLTGLDIFLPGSYKDAADDMDLLFHRAPFLRSLQLSAEVSGRNIPDLRIAFKKLTSLSLNTSVFSIDNCVTVLEQCPNLVSFDTPLLEGNFKNVRNGPPVILQHLEELRLGTTTQHLNIFFDSVTFPSLVKLLCICQYPFPADSFVSLVNRSDCILSTLGLYTHLTEDSLLKCLHVCPSMKELDLQTTNSHFVTDRVLERLTFGLSEPPLCPMLENMTYGLDVIRTSDGMFARMLESRFSTGDLRPRHLVLVIAMISTLDNYQEDVACLRKLKELGLLGCWHLYW</sequence>
<evidence type="ECO:0000313" key="1">
    <source>
        <dbReference type="EMBL" id="KAG5647906.1"/>
    </source>
</evidence>
<comment type="caution">
    <text evidence="1">The sequence shown here is derived from an EMBL/GenBank/DDBJ whole genome shotgun (WGS) entry which is preliminary data.</text>
</comment>
<accession>A0A9P7KDE1</accession>
<evidence type="ECO:0000313" key="2">
    <source>
        <dbReference type="Proteomes" id="UP000775547"/>
    </source>
</evidence>
<gene>
    <name evidence="1" type="ORF">DXG03_007830</name>
</gene>